<dbReference type="Proteomes" id="UP000186817">
    <property type="component" value="Unassembled WGS sequence"/>
</dbReference>
<proteinExistence type="predicted"/>
<evidence type="ECO:0000313" key="3">
    <source>
        <dbReference type="EMBL" id="OLP93011.1"/>
    </source>
</evidence>
<name>A0A1Q9DCV8_SYMMI</name>
<dbReference type="AlphaFoldDB" id="A0A1Q9DCV8"/>
<comment type="caution">
    <text evidence="3">The sequence shown here is derived from an EMBL/GenBank/DDBJ whole genome shotgun (WGS) entry which is preliminary data.</text>
</comment>
<dbReference type="EMBL" id="LSRX01000597">
    <property type="protein sequence ID" value="OLP93011.1"/>
    <property type="molecule type" value="Genomic_DNA"/>
</dbReference>
<organism evidence="3 4">
    <name type="scientific">Symbiodinium microadriaticum</name>
    <name type="common">Dinoflagellate</name>
    <name type="synonym">Zooxanthella microadriatica</name>
    <dbReference type="NCBI Taxonomy" id="2951"/>
    <lineage>
        <taxon>Eukaryota</taxon>
        <taxon>Sar</taxon>
        <taxon>Alveolata</taxon>
        <taxon>Dinophyceae</taxon>
        <taxon>Suessiales</taxon>
        <taxon>Symbiodiniaceae</taxon>
        <taxon>Symbiodinium</taxon>
    </lineage>
</organism>
<gene>
    <name evidence="3" type="ORF">AK812_SmicGene25110</name>
</gene>
<protein>
    <submittedName>
        <fullName evidence="3">Uncharacterized protein</fullName>
    </submittedName>
</protein>
<feature type="region of interest" description="Disordered" evidence="2">
    <location>
        <begin position="252"/>
        <end position="271"/>
    </location>
</feature>
<dbReference type="OrthoDB" id="431245at2759"/>
<keyword evidence="4" id="KW-1185">Reference proteome</keyword>
<evidence type="ECO:0000256" key="2">
    <source>
        <dbReference type="SAM" id="MobiDB-lite"/>
    </source>
</evidence>
<feature type="coiled-coil region" evidence="1">
    <location>
        <begin position="431"/>
        <end position="458"/>
    </location>
</feature>
<keyword evidence="1" id="KW-0175">Coiled coil</keyword>
<evidence type="ECO:0000256" key="1">
    <source>
        <dbReference type="SAM" id="Coils"/>
    </source>
</evidence>
<feature type="coiled-coil region" evidence="1">
    <location>
        <begin position="332"/>
        <end position="395"/>
    </location>
</feature>
<sequence length="527" mass="58615">MDAMGCFGDTVPRQRIEVNGVFDRSDSPSLRQDVEAGTGPPQVISNAGIYQCYMRREEFNTADGRYGLQSSCIVDYSYPGAGFYGPIGRGTWSAEFEATFDEQTGMLASMQDGGACQAGDPYIEPDATAARNDLFGNAFGSTTTYRGCPRDSSTWKANLPVDIGILHFYLSKAQPIQTKSATLAAAPAQRYRFRIRVECPTNACMNNDENRVKLVEKSLANDLPSWDAGNGCRAAGPAKKSKGPFKGLSFSPSYDAVRPDRRIPTGKPQRDELSDAYVTGCERYPEVIPVRQLGAACREECVKITRPEVFTPPKKWMYATATVDSSWFKGVSQELKAQVRDERRRRELLQREMQDKLELQDHEMKRLLAELETAKAALQQKKNEFHQRLEETSENPSKMQRPGLKQRQCETELLAALLEHATKQATSCPAVKTESTALQQLRSELEVAQGKASEAQEAAEELPQQLQTEKSSRFAGCRVFAAAGQRNALHAMLIQWLHTARERSDIQALSLVTNDCFDDGDDDDDDD</sequence>
<reference evidence="3 4" key="1">
    <citation type="submission" date="2016-02" db="EMBL/GenBank/DDBJ databases">
        <title>Genome analysis of coral dinoflagellate symbionts highlights evolutionary adaptations to a symbiotic lifestyle.</title>
        <authorList>
            <person name="Aranda M."/>
            <person name="Li Y."/>
            <person name="Liew Y.J."/>
            <person name="Baumgarten S."/>
            <person name="Simakov O."/>
            <person name="Wilson M."/>
            <person name="Piel J."/>
            <person name="Ashoor H."/>
            <person name="Bougouffa S."/>
            <person name="Bajic V.B."/>
            <person name="Ryu T."/>
            <person name="Ravasi T."/>
            <person name="Bayer T."/>
            <person name="Micklem G."/>
            <person name="Kim H."/>
            <person name="Bhak J."/>
            <person name="Lajeunesse T.C."/>
            <person name="Voolstra C.R."/>
        </authorList>
    </citation>
    <scope>NUCLEOTIDE SEQUENCE [LARGE SCALE GENOMIC DNA]</scope>
    <source>
        <strain evidence="3 4">CCMP2467</strain>
    </source>
</reference>
<accession>A0A1Q9DCV8</accession>
<evidence type="ECO:0000313" key="4">
    <source>
        <dbReference type="Proteomes" id="UP000186817"/>
    </source>
</evidence>
<feature type="compositionally biased region" description="Basic and acidic residues" evidence="2">
    <location>
        <begin position="257"/>
        <end position="271"/>
    </location>
</feature>